<organism evidence="2 3">
    <name type="scientific">Penicillium diatomitis</name>
    <dbReference type="NCBI Taxonomy" id="2819901"/>
    <lineage>
        <taxon>Eukaryota</taxon>
        <taxon>Fungi</taxon>
        <taxon>Dikarya</taxon>
        <taxon>Ascomycota</taxon>
        <taxon>Pezizomycotina</taxon>
        <taxon>Eurotiomycetes</taxon>
        <taxon>Eurotiomycetidae</taxon>
        <taxon>Eurotiales</taxon>
        <taxon>Aspergillaceae</taxon>
        <taxon>Penicillium</taxon>
    </lineage>
</organism>
<feature type="region of interest" description="Disordered" evidence="1">
    <location>
        <begin position="147"/>
        <end position="238"/>
    </location>
</feature>
<protein>
    <submittedName>
        <fullName evidence="2">Uncharacterized protein</fullName>
    </submittedName>
</protein>
<sequence length="238" mass="26308">MEVVRARLFSHTKWATLRVQLRNLRDLVKIRPFSRDLVRTTPITLLLTPPSPSPARSTTGMSSPLRPGVRVWAGEPPSRRGGREMRIPGRVANWRVRPSRRKVGTQRLPTGEFDCPSPPRRLRGLGVAQRPRVGRDPLGLAAHPLIAHPEASRGPDGLRLMPVPSPPPRRPPTHPTPPAPSTGRLPGHLSLTHPRRAGRDRRPRGLQHRYDWLGGPPADVRLGIRWGTPGGNASPESP</sequence>
<keyword evidence="3" id="KW-1185">Reference proteome</keyword>
<dbReference type="GeneID" id="81628305"/>
<dbReference type="EMBL" id="JAPWDQ010000012">
    <property type="protein sequence ID" value="KAJ5475389.1"/>
    <property type="molecule type" value="Genomic_DNA"/>
</dbReference>
<name>A0A9W9WTU2_9EURO</name>
<comment type="caution">
    <text evidence="2">The sequence shown here is derived from an EMBL/GenBank/DDBJ whole genome shotgun (WGS) entry which is preliminary data.</text>
</comment>
<feature type="compositionally biased region" description="Pro residues" evidence="1">
    <location>
        <begin position="163"/>
        <end position="180"/>
    </location>
</feature>
<dbReference type="RefSeq" id="XP_056787147.1">
    <property type="nucleotide sequence ID" value="XM_056938055.1"/>
</dbReference>
<feature type="region of interest" description="Disordered" evidence="1">
    <location>
        <begin position="48"/>
        <end position="68"/>
    </location>
</feature>
<evidence type="ECO:0000313" key="2">
    <source>
        <dbReference type="EMBL" id="KAJ5475389.1"/>
    </source>
</evidence>
<evidence type="ECO:0000313" key="3">
    <source>
        <dbReference type="Proteomes" id="UP001148312"/>
    </source>
</evidence>
<gene>
    <name evidence="2" type="ORF">N7539_008455</name>
</gene>
<feature type="compositionally biased region" description="Low complexity" evidence="1">
    <location>
        <begin position="48"/>
        <end position="59"/>
    </location>
</feature>
<dbReference type="Proteomes" id="UP001148312">
    <property type="component" value="Unassembled WGS sequence"/>
</dbReference>
<reference evidence="2" key="2">
    <citation type="journal article" date="2023" name="IMA Fungus">
        <title>Comparative genomic study of the Penicillium genus elucidates a diverse pangenome and 15 lateral gene transfer events.</title>
        <authorList>
            <person name="Petersen C."/>
            <person name="Sorensen T."/>
            <person name="Nielsen M.R."/>
            <person name="Sondergaard T.E."/>
            <person name="Sorensen J.L."/>
            <person name="Fitzpatrick D.A."/>
            <person name="Frisvad J.C."/>
            <person name="Nielsen K.L."/>
        </authorList>
    </citation>
    <scope>NUCLEOTIDE SEQUENCE</scope>
    <source>
        <strain evidence="2">IBT 30728</strain>
    </source>
</reference>
<dbReference type="AlphaFoldDB" id="A0A9W9WTU2"/>
<feature type="compositionally biased region" description="Basic residues" evidence="1">
    <location>
        <begin position="193"/>
        <end position="207"/>
    </location>
</feature>
<accession>A0A9W9WTU2</accession>
<proteinExistence type="predicted"/>
<feature type="region of interest" description="Disordered" evidence="1">
    <location>
        <begin position="100"/>
        <end position="129"/>
    </location>
</feature>
<evidence type="ECO:0000256" key="1">
    <source>
        <dbReference type="SAM" id="MobiDB-lite"/>
    </source>
</evidence>
<reference evidence="2" key="1">
    <citation type="submission" date="2022-12" db="EMBL/GenBank/DDBJ databases">
        <authorList>
            <person name="Petersen C."/>
        </authorList>
    </citation>
    <scope>NUCLEOTIDE SEQUENCE</scope>
    <source>
        <strain evidence="2">IBT 30728</strain>
    </source>
</reference>